<name>A0A194PP27_PAPXU</name>
<organism evidence="2 3">
    <name type="scientific">Papilio xuthus</name>
    <name type="common">Asian swallowtail butterfly</name>
    <dbReference type="NCBI Taxonomy" id="66420"/>
    <lineage>
        <taxon>Eukaryota</taxon>
        <taxon>Metazoa</taxon>
        <taxon>Ecdysozoa</taxon>
        <taxon>Arthropoda</taxon>
        <taxon>Hexapoda</taxon>
        <taxon>Insecta</taxon>
        <taxon>Pterygota</taxon>
        <taxon>Neoptera</taxon>
        <taxon>Endopterygota</taxon>
        <taxon>Lepidoptera</taxon>
        <taxon>Glossata</taxon>
        <taxon>Ditrysia</taxon>
        <taxon>Papilionoidea</taxon>
        <taxon>Papilionidae</taxon>
        <taxon>Papilioninae</taxon>
        <taxon>Papilio</taxon>
    </lineage>
</organism>
<feature type="chain" id="PRO_5008263496" evidence="1">
    <location>
        <begin position="19"/>
        <end position="181"/>
    </location>
</feature>
<protein>
    <submittedName>
        <fullName evidence="2">Uncharacterized protein</fullName>
    </submittedName>
</protein>
<dbReference type="EMBL" id="KQ459597">
    <property type="protein sequence ID" value="KPI95186.1"/>
    <property type="molecule type" value="Genomic_DNA"/>
</dbReference>
<keyword evidence="3" id="KW-1185">Reference proteome</keyword>
<evidence type="ECO:0000313" key="2">
    <source>
        <dbReference type="EMBL" id="KPI95186.1"/>
    </source>
</evidence>
<sequence>MYRYVVLLLCLSISNGDATCHDNHSCKLKERLERYNNRHFEKVFDKTAHFTILADEECHRNCNIETVNQIRDVYKPDGYYLMYNLPDFNEADFTVKIKHRVIYVNAQKENGMSFRDVRTLPQIIKPYDGFWYLESGDLVIKFNYKGALGSEVAADCNEYINDSIQTLPRSTTGTLRSGDTS</sequence>
<dbReference type="SUPFAM" id="SSF49764">
    <property type="entry name" value="HSP20-like chaperones"/>
    <property type="match status" value="1"/>
</dbReference>
<accession>A0A194PP27</accession>
<reference evidence="2 3" key="1">
    <citation type="journal article" date="2015" name="Nat. Commun.">
        <title>Outbred genome sequencing and CRISPR/Cas9 gene editing in butterflies.</title>
        <authorList>
            <person name="Li X."/>
            <person name="Fan D."/>
            <person name="Zhang W."/>
            <person name="Liu G."/>
            <person name="Zhang L."/>
            <person name="Zhao L."/>
            <person name="Fang X."/>
            <person name="Chen L."/>
            <person name="Dong Y."/>
            <person name="Chen Y."/>
            <person name="Ding Y."/>
            <person name="Zhao R."/>
            <person name="Feng M."/>
            <person name="Zhu Y."/>
            <person name="Feng Y."/>
            <person name="Jiang X."/>
            <person name="Zhu D."/>
            <person name="Xiang H."/>
            <person name="Feng X."/>
            <person name="Li S."/>
            <person name="Wang J."/>
            <person name="Zhang G."/>
            <person name="Kronforst M.R."/>
            <person name="Wang W."/>
        </authorList>
    </citation>
    <scope>NUCLEOTIDE SEQUENCE [LARGE SCALE GENOMIC DNA]</scope>
    <source>
        <strain evidence="2">Ya'a_city_454_Px</strain>
        <tissue evidence="2">Whole body</tissue>
    </source>
</reference>
<keyword evidence="1" id="KW-0732">Signal</keyword>
<evidence type="ECO:0000256" key="1">
    <source>
        <dbReference type="SAM" id="SignalP"/>
    </source>
</evidence>
<evidence type="ECO:0000313" key="3">
    <source>
        <dbReference type="Proteomes" id="UP000053268"/>
    </source>
</evidence>
<proteinExistence type="predicted"/>
<feature type="signal peptide" evidence="1">
    <location>
        <begin position="1"/>
        <end position="18"/>
    </location>
</feature>
<dbReference type="InterPro" id="IPR008978">
    <property type="entry name" value="HSP20-like_chaperone"/>
</dbReference>
<gene>
    <name evidence="2" type="ORF">RR46_12190</name>
</gene>
<dbReference type="Proteomes" id="UP000053268">
    <property type="component" value="Unassembled WGS sequence"/>
</dbReference>
<dbReference type="AlphaFoldDB" id="A0A194PP27"/>